<dbReference type="PANTHER" id="PTHR11102">
    <property type="entry name" value="SEL-1-LIKE PROTEIN"/>
    <property type="match status" value="1"/>
</dbReference>
<gene>
    <name evidence="3" type="ORF">BGZ97_007117</name>
</gene>
<evidence type="ECO:0000256" key="2">
    <source>
        <dbReference type="SAM" id="MobiDB-lite"/>
    </source>
</evidence>
<dbReference type="Gene3D" id="1.25.40.10">
    <property type="entry name" value="Tetratricopeptide repeat domain"/>
    <property type="match status" value="1"/>
</dbReference>
<evidence type="ECO:0000256" key="1">
    <source>
        <dbReference type="ARBA" id="ARBA00038101"/>
    </source>
</evidence>
<dbReference type="SMART" id="SM00671">
    <property type="entry name" value="SEL1"/>
    <property type="match status" value="4"/>
</dbReference>
<sequence length="262" mass="28835">MHKAIADQLQVGRDQADDDAAAAMPGPTATPRSTAPTADYTFRAPQSYGQGSFVLPAPVHNPTNNSQPRAPQLTTDSFEQTRANAEYGDVQAQVRLGMMYMQMEGREQHEEAVLWFFKAALRGDAEGQCRVGEMSMKGLGVPQDYRAAIYWFNQAAEQRNANALYYMGNLYSEGLGVSQSDHDAVIWYIRAASEGSAEAQNMMGFRHEIGLGMSRNQSMALEWYLKAAVQGHAGAEESVARLGRNEPPPKDSRKLTSILIIK</sequence>
<dbReference type="OrthoDB" id="272077at2759"/>
<dbReference type="Pfam" id="PF08238">
    <property type="entry name" value="Sel1"/>
    <property type="match status" value="4"/>
</dbReference>
<feature type="compositionally biased region" description="Polar residues" evidence="2">
    <location>
        <begin position="61"/>
        <end position="72"/>
    </location>
</feature>
<comment type="caution">
    <text evidence="3">The sequence shown here is derived from an EMBL/GenBank/DDBJ whole genome shotgun (WGS) entry which is preliminary data.</text>
</comment>
<comment type="similarity">
    <text evidence="1">Belongs to the sel-1 family.</text>
</comment>
<feature type="region of interest" description="Disordered" evidence="2">
    <location>
        <begin position="1"/>
        <end position="39"/>
    </location>
</feature>
<dbReference type="InterPro" id="IPR011990">
    <property type="entry name" value="TPR-like_helical_dom_sf"/>
</dbReference>
<dbReference type="Proteomes" id="UP000823405">
    <property type="component" value="Unassembled WGS sequence"/>
</dbReference>
<protein>
    <recommendedName>
        <fullName evidence="5">HCP-like protein</fullName>
    </recommendedName>
</protein>
<proteinExistence type="inferred from homology"/>
<feature type="compositionally biased region" description="Low complexity" evidence="2">
    <location>
        <begin position="21"/>
        <end position="38"/>
    </location>
</feature>
<evidence type="ECO:0000313" key="4">
    <source>
        <dbReference type="Proteomes" id="UP000823405"/>
    </source>
</evidence>
<organism evidence="3 4">
    <name type="scientific">Linnemannia gamsii</name>
    <dbReference type="NCBI Taxonomy" id="64522"/>
    <lineage>
        <taxon>Eukaryota</taxon>
        <taxon>Fungi</taxon>
        <taxon>Fungi incertae sedis</taxon>
        <taxon>Mucoromycota</taxon>
        <taxon>Mortierellomycotina</taxon>
        <taxon>Mortierellomycetes</taxon>
        <taxon>Mortierellales</taxon>
        <taxon>Mortierellaceae</taxon>
        <taxon>Linnemannia</taxon>
    </lineage>
</organism>
<dbReference type="EMBL" id="JAAAIN010003153">
    <property type="protein sequence ID" value="KAG0287378.1"/>
    <property type="molecule type" value="Genomic_DNA"/>
</dbReference>
<dbReference type="PANTHER" id="PTHR11102:SF160">
    <property type="entry name" value="ERAD-ASSOCIATED E3 UBIQUITIN-PROTEIN LIGASE COMPONENT HRD3"/>
    <property type="match status" value="1"/>
</dbReference>
<keyword evidence="4" id="KW-1185">Reference proteome</keyword>
<evidence type="ECO:0008006" key="5">
    <source>
        <dbReference type="Google" id="ProtNLM"/>
    </source>
</evidence>
<feature type="region of interest" description="Disordered" evidence="2">
    <location>
        <begin position="51"/>
        <end position="72"/>
    </location>
</feature>
<accession>A0A9P6UE95</accession>
<evidence type="ECO:0000313" key="3">
    <source>
        <dbReference type="EMBL" id="KAG0287378.1"/>
    </source>
</evidence>
<name>A0A9P6UE95_9FUNG</name>
<dbReference type="AlphaFoldDB" id="A0A9P6UE95"/>
<dbReference type="InterPro" id="IPR006597">
    <property type="entry name" value="Sel1-like"/>
</dbReference>
<dbReference type="InterPro" id="IPR050767">
    <property type="entry name" value="Sel1_AlgK"/>
</dbReference>
<reference evidence="3" key="1">
    <citation type="journal article" date="2020" name="Fungal Divers.">
        <title>Resolving the Mortierellaceae phylogeny through synthesis of multi-gene phylogenetics and phylogenomics.</title>
        <authorList>
            <person name="Vandepol N."/>
            <person name="Liber J."/>
            <person name="Desiro A."/>
            <person name="Na H."/>
            <person name="Kennedy M."/>
            <person name="Barry K."/>
            <person name="Grigoriev I.V."/>
            <person name="Miller A.N."/>
            <person name="O'Donnell K."/>
            <person name="Stajich J.E."/>
            <person name="Bonito G."/>
        </authorList>
    </citation>
    <scope>NUCLEOTIDE SEQUENCE</scope>
    <source>
        <strain evidence="3">NVP60</strain>
    </source>
</reference>
<dbReference type="SUPFAM" id="SSF81901">
    <property type="entry name" value="HCP-like"/>
    <property type="match status" value="1"/>
</dbReference>